<dbReference type="Proteomes" id="UP001231189">
    <property type="component" value="Unassembled WGS sequence"/>
</dbReference>
<keyword evidence="2 4" id="KW-0863">Zinc-finger</keyword>
<evidence type="ECO:0000313" key="7">
    <source>
        <dbReference type="Proteomes" id="UP001231189"/>
    </source>
</evidence>
<evidence type="ECO:0000256" key="1">
    <source>
        <dbReference type="ARBA" id="ARBA00022723"/>
    </source>
</evidence>
<evidence type="ECO:0000259" key="5">
    <source>
        <dbReference type="PROSITE" id="PS50089"/>
    </source>
</evidence>
<protein>
    <recommendedName>
        <fullName evidence="5">RING-type domain-containing protein</fullName>
    </recommendedName>
</protein>
<dbReference type="PROSITE" id="PS50089">
    <property type="entry name" value="ZF_RING_2"/>
    <property type="match status" value="1"/>
</dbReference>
<gene>
    <name evidence="6" type="ORF">QYE76_001912</name>
</gene>
<proteinExistence type="predicted"/>
<keyword evidence="1" id="KW-0479">Metal-binding</keyword>
<comment type="caution">
    <text evidence="6">The sequence shown here is derived from an EMBL/GenBank/DDBJ whole genome shotgun (WGS) entry which is preliminary data.</text>
</comment>
<dbReference type="EMBL" id="JAUUTY010000005">
    <property type="protein sequence ID" value="KAK1627597.1"/>
    <property type="molecule type" value="Genomic_DNA"/>
</dbReference>
<dbReference type="Gene3D" id="3.30.40.10">
    <property type="entry name" value="Zinc/RING finger domain, C3HC4 (zinc finger)"/>
    <property type="match status" value="1"/>
</dbReference>
<dbReference type="PANTHER" id="PTHR42647">
    <property type="entry name" value="SBP (S-RIBONUCLEASE BINDING PROTEIN) FAMILY PROTEIN"/>
    <property type="match status" value="1"/>
</dbReference>
<sequence length="120" mass="13225">MWEVLAKQRQRHMRLVTSAAGDKVAKRLKVKDEEMKSIWVRNMALQDQLRVAFRGDDEYEVSKLEAAASVGRCKGCVQDKAIEVLLPCMHLCVCAPCAATARACPACGCAKTGSICVYFS</sequence>
<evidence type="ECO:0000313" key="6">
    <source>
        <dbReference type="EMBL" id="KAK1627597.1"/>
    </source>
</evidence>
<dbReference type="GO" id="GO:0004842">
    <property type="term" value="F:ubiquitin-protein transferase activity"/>
    <property type="evidence" value="ECO:0007669"/>
    <property type="project" value="TreeGrafter"/>
</dbReference>
<dbReference type="GO" id="GO:0043067">
    <property type="term" value="P:regulation of programmed cell death"/>
    <property type="evidence" value="ECO:0007669"/>
    <property type="project" value="TreeGrafter"/>
</dbReference>
<evidence type="ECO:0000256" key="2">
    <source>
        <dbReference type="ARBA" id="ARBA00022771"/>
    </source>
</evidence>
<dbReference type="AlphaFoldDB" id="A0AAD8RNR0"/>
<name>A0AAD8RNR0_LOLMU</name>
<organism evidence="6 7">
    <name type="scientific">Lolium multiflorum</name>
    <name type="common">Italian ryegrass</name>
    <name type="synonym">Lolium perenne subsp. multiflorum</name>
    <dbReference type="NCBI Taxonomy" id="4521"/>
    <lineage>
        <taxon>Eukaryota</taxon>
        <taxon>Viridiplantae</taxon>
        <taxon>Streptophyta</taxon>
        <taxon>Embryophyta</taxon>
        <taxon>Tracheophyta</taxon>
        <taxon>Spermatophyta</taxon>
        <taxon>Magnoliopsida</taxon>
        <taxon>Liliopsida</taxon>
        <taxon>Poales</taxon>
        <taxon>Poaceae</taxon>
        <taxon>BOP clade</taxon>
        <taxon>Pooideae</taxon>
        <taxon>Poodae</taxon>
        <taxon>Poeae</taxon>
        <taxon>Poeae Chloroplast Group 2 (Poeae type)</taxon>
        <taxon>Loliodinae</taxon>
        <taxon>Loliinae</taxon>
        <taxon>Lolium</taxon>
    </lineage>
</organism>
<keyword evidence="3" id="KW-0862">Zinc</keyword>
<dbReference type="GO" id="GO:0008270">
    <property type="term" value="F:zinc ion binding"/>
    <property type="evidence" value="ECO:0007669"/>
    <property type="project" value="UniProtKB-KW"/>
</dbReference>
<evidence type="ECO:0000256" key="4">
    <source>
        <dbReference type="PROSITE-ProRule" id="PRU00175"/>
    </source>
</evidence>
<dbReference type="PANTHER" id="PTHR42647:SF12">
    <property type="entry name" value="BOI-RELATED E3 UBIQUITIN-PROTEIN LIGASE 2-RELATED"/>
    <property type="match status" value="1"/>
</dbReference>
<evidence type="ECO:0000256" key="3">
    <source>
        <dbReference type="ARBA" id="ARBA00022833"/>
    </source>
</evidence>
<accession>A0AAD8RNR0</accession>
<feature type="domain" description="RING-type" evidence="5">
    <location>
        <begin position="73"/>
        <end position="107"/>
    </location>
</feature>
<reference evidence="6" key="1">
    <citation type="submission" date="2023-07" db="EMBL/GenBank/DDBJ databases">
        <title>A chromosome-level genome assembly of Lolium multiflorum.</title>
        <authorList>
            <person name="Chen Y."/>
            <person name="Copetti D."/>
            <person name="Kolliker R."/>
            <person name="Studer B."/>
        </authorList>
    </citation>
    <scope>NUCLEOTIDE SEQUENCE</scope>
    <source>
        <strain evidence="6">02402/16</strain>
        <tissue evidence="6">Leaf</tissue>
    </source>
</reference>
<keyword evidence="7" id="KW-1185">Reference proteome</keyword>
<dbReference type="InterPro" id="IPR001841">
    <property type="entry name" value="Znf_RING"/>
</dbReference>
<dbReference type="InterPro" id="IPR013083">
    <property type="entry name" value="Znf_RING/FYVE/PHD"/>
</dbReference>